<reference evidence="1 2" key="1">
    <citation type="submission" date="2020-04" db="EMBL/GenBank/DDBJ databases">
        <title>Chitinophaga sp. G-6-1-13 sp. nov., isolated from soil.</title>
        <authorList>
            <person name="Dahal R.H."/>
            <person name="Chaudhary D.K."/>
        </authorList>
    </citation>
    <scope>NUCLEOTIDE SEQUENCE [LARGE SCALE GENOMIC DNA]</scope>
    <source>
        <strain evidence="1 2">G-6-1-13</strain>
    </source>
</reference>
<protein>
    <submittedName>
        <fullName evidence="1">Uncharacterized protein</fullName>
    </submittedName>
</protein>
<keyword evidence="2" id="KW-1185">Reference proteome</keyword>
<name>A0A848GYF3_9BACT</name>
<dbReference type="EMBL" id="JABBGC010000003">
    <property type="protein sequence ID" value="NML40668.1"/>
    <property type="molecule type" value="Genomic_DNA"/>
</dbReference>
<organism evidence="1 2">
    <name type="scientific">Chitinophaga fulva</name>
    <dbReference type="NCBI Taxonomy" id="2728842"/>
    <lineage>
        <taxon>Bacteria</taxon>
        <taxon>Pseudomonadati</taxon>
        <taxon>Bacteroidota</taxon>
        <taxon>Chitinophagia</taxon>
        <taxon>Chitinophagales</taxon>
        <taxon>Chitinophagaceae</taxon>
        <taxon>Chitinophaga</taxon>
    </lineage>
</organism>
<comment type="caution">
    <text evidence="1">The sequence shown here is derived from an EMBL/GenBank/DDBJ whole genome shotgun (WGS) entry which is preliminary data.</text>
</comment>
<sequence length="181" mass="20288">MMFRLLFILLFLPTPPGKKVISGHLVADKPWDYENTFSQIILKSKGKIIGRSNISGQGGFIYTFPDRVPKQVDIIYTELGMGADMYLQHIDLTDTTDTIRLTIPIPAHVGIDTAGKAICPKCNRTDETRELVYGIAQVVTKTRKSGKVIYSPAVGNKYYMGSCMQPAQGPKWHCNRDNIFF</sequence>
<proteinExistence type="predicted"/>
<accession>A0A848GYF3</accession>
<dbReference type="RefSeq" id="WP_169227755.1">
    <property type="nucleotide sequence ID" value="NZ_JABBGC010000003.1"/>
</dbReference>
<gene>
    <name evidence="1" type="ORF">HHL17_25955</name>
</gene>
<evidence type="ECO:0000313" key="2">
    <source>
        <dbReference type="Proteomes" id="UP000583266"/>
    </source>
</evidence>
<dbReference type="Proteomes" id="UP000583266">
    <property type="component" value="Unassembled WGS sequence"/>
</dbReference>
<dbReference type="AlphaFoldDB" id="A0A848GYF3"/>
<evidence type="ECO:0000313" key="1">
    <source>
        <dbReference type="EMBL" id="NML40668.1"/>
    </source>
</evidence>